<proteinExistence type="predicted"/>
<dbReference type="Proteomes" id="UP000198790">
    <property type="component" value="Unassembled WGS sequence"/>
</dbReference>
<reference evidence="1 2" key="1">
    <citation type="submission" date="2016-10" db="EMBL/GenBank/DDBJ databases">
        <authorList>
            <person name="de Groot N.N."/>
        </authorList>
    </citation>
    <scope>NUCLEOTIDE SEQUENCE [LARGE SCALE GENOMIC DNA]</scope>
    <source>
        <strain evidence="1 2">DSM 23399</strain>
    </source>
</reference>
<protein>
    <submittedName>
        <fullName evidence="1">Uncharacterized protein</fullName>
    </submittedName>
</protein>
<dbReference type="AlphaFoldDB" id="A0A1I1BZJ4"/>
<organism evidence="1 2">
    <name type="scientific">Algoriphagus aquimarinus</name>
    <dbReference type="NCBI Taxonomy" id="237018"/>
    <lineage>
        <taxon>Bacteria</taxon>
        <taxon>Pseudomonadati</taxon>
        <taxon>Bacteroidota</taxon>
        <taxon>Cytophagia</taxon>
        <taxon>Cytophagales</taxon>
        <taxon>Cyclobacteriaceae</taxon>
        <taxon>Algoriphagus</taxon>
    </lineage>
</organism>
<gene>
    <name evidence="1" type="ORF">SAMN04489723_11945</name>
</gene>
<accession>A0A1I1BZJ4</accession>
<evidence type="ECO:0000313" key="2">
    <source>
        <dbReference type="Proteomes" id="UP000198790"/>
    </source>
</evidence>
<dbReference type="STRING" id="237018.SAMN04489723_11945"/>
<dbReference type="OrthoDB" id="798979at2"/>
<evidence type="ECO:0000313" key="1">
    <source>
        <dbReference type="EMBL" id="SFB55146.1"/>
    </source>
</evidence>
<keyword evidence="2" id="KW-1185">Reference proteome</keyword>
<name>A0A1I1BZJ4_9BACT</name>
<dbReference type="EMBL" id="FOKK01000019">
    <property type="protein sequence ID" value="SFB55146.1"/>
    <property type="molecule type" value="Genomic_DNA"/>
</dbReference>
<dbReference type="RefSeq" id="WP_092900266.1">
    <property type="nucleotide sequence ID" value="NZ_FOKK01000019.1"/>
</dbReference>
<sequence>MSFQYIKKNKHKNEGVFVPLTEGEDLSENPEKVEGEDDTVEDWNRIVATKQKEKDHEEVSKKDQ</sequence>